<dbReference type="EMBL" id="JANF02000082">
    <property type="protein sequence ID" value="KER35168.1"/>
    <property type="molecule type" value="Genomic_DNA"/>
</dbReference>
<proteinExistence type="predicted"/>
<sequence>MDRLEEAFSALVAHIDKHGHKGPLNGYDVIAVELGMNMEDQSDGSDIDQTFEMVDDSGTIAFSYFLEPSFSDDQPVKESYRLTLTRTGAASIEREWEYLDRKLNKNEPLPKAA</sequence>
<organism evidence="1 2">
    <name type="scientific">Sphingobium indicum F2</name>
    <dbReference type="NCBI Taxonomy" id="1450518"/>
    <lineage>
        <taxon>Bacteria</taxon>
        <taxon>Pseudomonadati</taxon>
        <taxon>Pseudomonadota</taxon>
        <taxon>Alphaproteobacteria</taxon>
        <taxon>Sphingomonadales</taxon>
        <taxon>Sphingomonadaceae</taxon>
        <taxon>Sphingobium</taxon>
    </lineage>
</organism>
<comment type="caution">
    <text evidence="1">The sequence shown here is derived from an EMBL/GenBank/DDBJ whole genome shotgun (WGS) entry which is preliminary data.</text>
</comment>
<evidence type="ECO:0000313" key="1">
    <source>
        <dbReference type="EMBL" id="KER35168.1"/>
    </source>
</evidence>
<name>A0A8E1C1P6_9SPHN</name>
<reference evidence="1 2" key="1">
    <citation type="submission" date="2014-05" db="EMBL/GenBank/DDBJ databases">
        <title>Genome Announcement of Sphingobium lucknowense F2.</title>
        <authorList>
            <person name="Lal R."/>
            <person name="Negi V."/>
            <person name="Lata P."/>
            <person name="Sangwan N."/>
            <person name="Gupta S.K."/>
            <person name="Rao D.L.N."/>
            <person name="Das S."/>
        </authorList>
    </citation>
    <scope>NUCLEOTIDE SEQUENCE [LARGE SCALE GENOMIC DNA]</scope>
    <source>
        <strain evidence="1 2">F2</strain>
    </source>
</reference>
<dbReference type="GeneID" id="29272541"/>
<evidence type="ECO:0000313" key="2">
    <source>
        <dbReference type="Proteomes" id="UP000028135"/>
    </source>
</evidence>
<dbReference type="AlphaFoldDB" id="A0A8E1C1P6"/>
<dbReference type="Proteomes" id="UP000028135">
    <property type="component" value="Unassembled WGS sequence"/>
</dbReference>
<gene>
    <name evidence="1" type="ORF">AL00_17580</name>
</gene>
<accession>A0A8E1C1P6</accession>
<protein>
    <submittedName>
        <fullName evidence="1">Uncharacterized protein</fullName>
    </submittedName>
</protein>
<dbReference type="RefSeq" id="WP_013039376.1">
    <property type="nucleotide sequence ID" value="NZ_JANF02000082.1"/>
</dbReference>